<dbReference type="Proteomes" id="UP000274756">
    <property type="component" value="Unassembled WGS sequence"/>
</dbReference>
<dbReference type="Proteomes" id="UP000038040">
    <property type="component" value="Unplaced"/>
</dbReference>
<organism evidence="2 4">
    <name type="scientific">Dracunculus medinensis</name>
    <name type="common">Guinea worm</name>
    <dbReference type="NCBI Taxonomy" id="318479"/>
    <lineage>
        <taxon>Eukaryota</taxon>
        <taxon>Metazoa</taxon>
        <taxon>Ecdysozoa</taxon>
        <taxon>Nematoda</taxon>
        <taxon>Chromadorea</taxon>
        <taxon>Rhabditida</taxon>
        <taxon>Spirurina</taxon>
        <taxon>Dracunculoidea</taxon>
        <taxon>Dracunculidae</taxon>
        <taxon>Dracunculus</taxon>
    </lineage>
</organism>
<sequence length="160" mass="18593">MQNIEFPSPYIQILDVDGPYDNALFILSYHINQRKIDIIEKGKYREWSYGRPFLLGIESSNYKFLPVTHGFKNRSATTESGASMGATLNEPFWPLCHGNQLTELTLNIILPKEFFKSLEPKEYCQLLIDDFKIGSVVKFYRWSLEIIDADQTTLRYLASR</sequence>
<protein>
    <submittedName>
        <fullName evidence="4">Deoxyuridine 5'-triphosphate nucleotidohydrolase</fullName>
    </submittedName>
</protein>
<evidence type="ECO:0000313" key="4">
    <source>
        <dbReference type="WBParaSite" id="DME_0000537201-mRNA-1"/>
    </source>
</evidence>
<dbReference type="WBParaSite" id="DME_0000537201-mRNA-1">
    <property type="protein sequence ID" value="DME_0000537201-mRNA-1"/>
    <property type="gene ID" value="DME_0000537201"/>
</dbReference>
<dbReference type="Gene3D" id="2.30.29.170">
    <property type="match status" value="1"/>
</dbReference>
<reference evidence="4" key="1">
    <citation type="submission" date="2017-02" db="UniProtKB">
        <authorList>
            <consortium name="WormBaseParasite"/>
        </authorList>
    </citation>
    <scope>IDENTIFICATION</scope>
</reference>
<gene>
    <name evidence="1" type="ORF">DME_LOCUS9171</name>
</gene>
<keyword evidence="3" id="KW-1185">Reference proteome</keyword>
<evidence type="ECO:0000313" key="3">
    <source>
        <dbReference type="Proteomes" id="UP000274756"/>
    </source>
</evidence>
<evidence type="ECO:0000313" key="1">
    <source>
        <dbReference type="EMBL" id="VDN59198.1"/>
    </source>
</evidence>
<accession>A0A0N4UDG1</accession>
<dbReference type="EMBL" id="UYYG01001177">
    <property type="protein sequence ID" value="VDN59198.1"/>
    <property type="molecule type" value="Genomic_DNA"/>
</dbReference>
<proteinExistence type="predicted"/>
<dbReference type="AlphaFoldDB" id="A0A0N4UDG1"/>
<evidence type="ECO:0000313" key="2">
    <source>
        <dbReference type="Proteomes" id="UP000038040"/>
    </source>
</evidence>
<name>A0A0N4UDG1_DRAME</name>
<reference evidence="1 3" key="2">
    <citation type="submission" date="2018-11" db="EMBL/GenBank/DDBJ databases">
        <authorList>
            <consortium name="Pathogen Informatics"/>
        </authorList>
    </citation>
    <scope>NUCLEOTIDE SEQUENCE [LARGE SCALE GENOMIC DNA]</scope>
</reference>